<feature type="coiled-coil region" evidence="1">
    <location>
        <begin position="217"/>
        <end position="251"/>
    </location>
</feature>
<reference evidence="3" key="1">
    <citation type="journal article" date="2022" name="bioRxiv">
        <title>Deciphering the potential niche of two novel black yeast fungi from a biological soil crust based on their genomes, phenotypes, and melanin regulation.</title>
        <authorList>
            <consortium name="DOE Joint Genome Institute"/>
            <person name="Carr E.C."/>
            <person name="Barton Q."/>
            <person name="Grambo S."/>
            <person name="Sullivan M."/>
            <person name="Renfro C.M."/>
            <person name="Kuo A."/>
            <person name="Pangilinan J."/>
            <person name="Lipzen A."/>
            <person name="Keymanesh K."/>
            <person name="Savage E."/>
            <person name="Barry K."/>
            <person name="Grigoriev I.V."/>
            <person name="Riekhof W.R."/>
            <person name="Harris S.S."/>
        </authorList>
    </citation>
    <scope>NUCLEOTIDE SEQUENCE</scope>
    <source>
        <strain evidence="3">JF 03-4F</strain>
    </source>
</reference>
<evidence type="ECO:0000313" key="4">
    <source>
        <dbReference type="Proteomes" id="UP001203852"/>
    </source>
</evidence>
<accession>A0AAN6DXI1</accession>
<comment type="caution">
    <text evidence="3">The sequence shown here is derived from an EMBL/GenBank/DDBJ whole genome shotgun (WGS) entry which is preliminary data.</text>
</comment>
<name>A0AAN6DXI1_9EURO</name>
<dbReference type="Proteomes" id="UP001203852">
    <property type="component" value="Unassembled WGS sequence"/>
</dbReference>
<organism evidence="3 4">
    <name type="scientific">Exophiala viscosa</name>
    <dbReference type="NCBI Taxonomy" id="2486360"/>
    <lineage>
        <taxon>Eukaryota</taxon>
        <taxon>Fungi</taxon>
        <taxon>Dikarya</taxon>
        <taxon>Ascomycota</taxon>
        <taxon>Pezizomycotina</taxon>
        <taxon>Eurotiomycetes</taxon>
        <taxon>Chaetothyriomycetidae</taxon>
        <taxon>Chaetothyriales</taxon>
        <taxon>Herpotrichiellaceae</taxon>
        <taxon>Exophiala</taxon>
    </lineage>
</organism>
<keyword evidence="1" id="KW-0175">Coiled coil</keyword>
<feature type="compositionally biased region" description="Basic and acidic residues" evidence="2">
    <location>
        <begin position="480"/>
        <end position="490"/>
    </location>
</feature>
<gene>
    <name evidence="3" type="ORF">EDD36DRAFT_210356</name>
</gene>
<proteinExistence type="predicted"/>
<feature type="region of interest" description="Disordered" evidence="2">
    <location>
        <begin position="464"/>
        <end position="551"/>
    </location>
</feature>
<dbReference type="AlphaFoldDB" id="A0AAN6DXI1"/>
<dbReference type="EMBL" id="MU404353">
    <property type="protein sequence ID" value="KAI1613918.1"/>
    <property type="molecule type" value="Genomic_DNA"/>
</dbReference>
<feature type="region of interest" description="Disordered" evidence="2">
    <location>
        <begin position="365"/>
        <end position="386"/>
    </location>
</feature>
<feature type="region of interest" description="Disordered" evidence="2">
    <location>
        <begin position="1"/>
        <end position="42"/>
    </location>
</feature>
<evidence type="ECO:0000256" key="2">
    <source>
        <dbReference type="SAM" id="MobiDB-lite"/>
    </source>
</evidence>
<feature type="compositionally biased region" description="Polar residues" evidence="2">
    <location>
        <begin position="469"/>
        <end position="479"/>
    </location>
</feature>
<evidence type="ECO:0000313" key="3">
    <source>
        <dbReference type="EMBL" id="KAI1613918.1"/>
    </source>
</evidence>
<keyword evidence="4" id="KW-1185">Reference proteome</keyword>
<sequence length="551" mass="60148">MKKSFIERIFPNPQGSGLPQYEPEYHDSISHRSTSPQSPPRIALQDSIASTSHYSAGALAISHSPPSQSLGSSLVRHNDPFLPVERAAKNLERMLQSLLDAQSEGLSAGVGADFLDDASSMGSLTPTPSVATPSRATASLKTIPVRQPKQKTTTLREARRGLSKAMTEFAALKDWEVTLIDRQVQVRDDALKKASDLGKRKRLLDDEVQKIKSESVADSLRSEAENVQHEIQELEARLLELRTRHRHMLDQVLELESSRDSKLSSYTEASTLNENKIKSFLRQPPVPQIGVGDTAAADMYALKPERRTLQMAQDQWTSELNMLQLRRADVDSEKAALQQGSKLWREVAHRVREFERALRAQTKDMTLSQMQAASDGAGDASTTKDGSKDAIFSQLSALVTYLQDALAQAESKNWNLLICAIGAELVAFQEAQEALQSPSDAANGDHGLLGDEHQVVSHQDLMSAGLAPTNGSRTQSPGEKSNRSLEDTLREFGNGLNKGKQRDPEPALETDLGSLDNGSGFGPDAESHKAAGSTSESEDDDPGPEFLLSHT</sequence>
<evidence type="ECO:0000256" key="1">
    <source>
        <dbReference type="SAM" id="Coils"/>
    </source>
</evidence>
<protein>
    <submittedName>
        <fullName evidence="3">Uncharacterized protein</fullName>
    </submittedName>
</protein>